<reference evidence="1" key="1">
    <citation type="submission" date="2014-11" db="EMBL/GenBank/DDBJ databases">
        <authorList>
            <person name="Amaro Gonzalez C."/>
        </authorList>
    </citation>
    <scope>NUCLEOTIDE SEQUENCE</scope>
</reference>
<accession>A0A0E9XFX7</accession>
<dbReference type="EMBL" id="GBXM01007018">
    <property type="protein sequence ID" value="JAI01560.1"/>
    <property type="molecule type" value="Transcribed_RNA"/>
</dbReference>
<name>A0A0E9XFX7_ANGAN</name>
<sequence length="25" mass="2888">MFFIIFFFLGVPLSEHAWSVSELNG</sequence>
<protein>
    <submittedName>
        <fullName evidence="1">Uncharacterized protein</fullName>
    </submittedName>
</protein>
<reference evidence="1" key="2">
    <citation type="journal article" date="2015" name="Fish Shellfish Immunol.">
        <title>Early steps in the European eel (Anguilla anguilla)-Vibrio vulnificus interaction in the gills: Role of the RtxA13 toxin.</title>
        <authorList>
            <person name="Callol A."/>
            <person name="Pajuelo D."/>
            <person name="Ebbesson L."/>
            <person name="Teles M."/>
            <person name="MacKenzie S."/>
            <person name="Amaro C."/>
        </authorList>
    </citation>
    <scope>NUCLEOTIDE SEQUENCE</scope>
</reference>
<dbReference type="AlphaFoldDB" id="A0A0E9XFX7"/>
<proteinExistence type="predicted"/>
<evidence type="ECO:0000313" key="1">
    <source>
        <dbReference type="EMBL" id="JAI01560.1"/>
    </source>
</evidence>
<organism evidence="1">
    <name type="scientific">Anguilla anguilla</name>
    <name type="common">European freshwater eel</name>
    <name type="synonym">Muraena anguilla</name>
    <dbReference type="NCBI Taxonomy" id="7936"/>
    <lineage>
        <taxon>Eukaryota</taxon>
        <taxon>Metazoa</taxon>
        <taxon>Chordata</taxon>
        <taxon>Craniata</taxon>
        <taxon>Vertebrata</taxon>
        <taxon>Euteleostomi</taxon>
        <taxon>Actinopterygii</taxon>
        <taxon>Neopterygii</taxon>
        <taxon>Teleostei</taxon>
        <taxon>Anguilliformes</taxon>
        <taxon>Anguillidae</taxon>
        <taxon>Anguilla</taxon>
    </lineage>
</organism>